<name>A0AAU7JNB7_9HYPH</name>
<protein>
    <submittedName>
        <fullName evidence="1">Type VI secretion system baseplate subunit TssF</fullName>
    </submittedName>
</protein>
<sequence length="653" mass="72248">MDREFLDLYNRELELLYEHAAEFSEEYPGIAGRLGGILRDRTDPMVAGLLEGSAFLAARVQLKIKHEFPEFTNNLLEQLVPHFLAPTPSAMLVAVAPPYGDPALREGRTIPRRSALDAAYVELERRVSCRFRTTAPVTLWPFELTGAEYFSSPSAAQAAGVPGGRGVIAGLRLSLTVRTTGRVEDEASAAEAATRPDHWFAGCGARELPIYLTGPEPDCDALCEQMLGHCRGVWFRYADAFGNPVVAPAPAGSLDSVGFDEADSLLPTDNRVFRGFDLLNEFFVFPRKFLGFTLGKLDEVLCRLPVRQVDVIFGFDEVNARLSAAVQPDMFALYAAPAVNLFEMTTDRIPVKASQYEFQVVPDRSRYLDFEPHRILDVYAHYAGGSEKAPVRPLYSPASDGRSAGELCYTLRRLPRRRTGEERKYGATSNYVGSDMFISIGEPAFMHDRASVAELSVRALCSNRHLTEHMPVSQGQADFHLADDITLQVKCVAGPTPPREPVASHLRSRTENAHTGVVVWRLINMLALNHLGLVEHGAGKNAQALREILSMFADVADSAVERRIRGIKLVESRPVVRRLRQKGGIGPARGAEISVTIDDKAFEGSGAFLLGCVLERFYSDYAAFNHFTQLVLRTVERGEIMRWPARIGSRRPL</sequence>
<dbReference type="Pfam" id="PF05947">
    <property type="entry name" value="T6SS_TssF"/>
    <property type="match status" value="1"/>
</dbReference>
<organism evidence="1">
    <name type="scientific">Alsobacter sp. KACC 23698</name>
    <dbReference type="NCBI Taxonomy" id="3149229"/>
    <lineage>
        <taxon>Bacteria</taxon>
        <taxon>Pseudomonadati</taxon>
        <taxon>Pseudomonadota</taxon>
        <taxon>Alphaproteobacteria</taxon>
        <taxon>Hyphomicrobiales</taxon>
        <taxon>Alsobacteraceae</taxon>
        <taxon>Alsobacter</taxon>
    </lineage>
</organism>
<evidence type="ECO:0000313" key="1">
    <source>
        <dbReference type="EMBL" id="XBO41439.1"/>
    </source>
</evidence>
<dbReference type="NCBIfam" id="TIGR03359">
    <property type="entry name" value="VI_chp_6"/>
    <property type="match status" value="1"/>
</dbReference>
<dbReference type="EMBL" id="CP157484">
    <property type="protein sequence ID" value="XBO41439.1"/>
    <property type="molecule type" value="Genomic_DNA"/>
</dbReference>
<gene>
    <name evidence="1" type="primary">tssF</name>
    <name evidence="1" type="ORF">ABEG18_11990</name>
</gene>
<dbReference type="PANTHER" id="PTHR35370:SF1">
    <property type="entry name" value="TYPE VI SECRETION SYSTEM COMPONENT TSSF1"/>
    <property type="match status" value="1"/>
</dbReference>
<dbReference type="AlphaFoldDB" id="A0AAU7JNB7"/>
<dbReference type="PIRSF" id="PIRSF028304">
    <property type="entry name" value="UCP028304"/>
    <property type="match status" value="1"/>
</dbReference>
<dbReference type="PANTHER" id="PTHR35370">
    <property type="entry name" value="CYTOPLASMIC PROTEIN-RELATED-RELATED"/>
    <property type="match status" value="1"/>
</dbReference>
<dbReference type="InterPro" id="IPR010272">
    <property type="entry name" value="T6SS_TssF"/>
</dbReference>
<reference evidence="1" key="1">
    <citation type="submission" date="2024-05" db="EMBL/GenBank/DDBJ databases">
        <authorList>
            <person name="Kim S."/>
            <person name="Heo J."/>
            <person name="Choi H."/>
            <person name="Choi Y."/>
            <person name="Kwon S.-W."/>
            <person name="Kim Y."/>
        </authorList>
    </citation>
    <scope>NUCLEOTIDE SEQUENCE</scope>
    <source>
        <strain evidence="1">KACC 23698</strain>
    </source>
</reference>
<accession>A0AAU7JNB7</accession>
<proteinExistence type="predicted"/>
<dbReference type="RefSeq" id="WP_406858293.1">
    <property type="nucleotide sequence ID" value="NZ_CP157484.1"/>
</dbReference>